<reference evidence="1" key="1">
    <citation type="submission" date="2019-06" db="EMBL/GenBank/DDBJ databases">
        <title>Complete genome sequence of Methanobrevibacter arboriphilus strain SA.</title>
        <authorList>
            <person name="Asakawa S."/>
        </authorList>
    </citation>
    <scope>NUCLEOTIDE SEQUENCE</scope>
    <source>
        <strain evidence="1">SA</strain>
    </source>
</reference>
<keyword evidence="2" id="KW-1185">Reference proteome</keyword>
<proteinExistence type="predicted"/>
<evidence type="ECO:0000313" key="2">
    <source>
        <dbReference type="Proteomes" id="UP000825015"/>
    </source>
</evidence>
<evidence type="ECO:0000313" key="1">
    <source>
        <dbReference type="EMBL" id="BBL62408.1"/>
    </source>
</evidence>
<organism evidence="1 2">
    <name type="scientific">Methanobrevibacter arboriphilus</name>
    <dbReference type="NCBI Taxonomy" id="39441"/>
    <lineage>
        <taxon>Archaea</taxon>
        <taxon>Methanobacteriati</taxon>
        <taxon>Methanobacteriota</taxon>
        <taxon>Methanomada group</taxon>
        <taxon>Methanobacteria</taxon>
        <taxon>Methanobacteriales</taxon>
        <taxon>Methanobacteriaceae</taxon>
        <taxon>Methanobrevibacter</taxon>
    </lineage>
</organism>
<name>A0ACA8R6B4_METAZ</name>
<dbReference type="Proteomes" id="UP000825015">
    <property type="component" value="Chromosome"/>
</dbReference>
<protein>
    <submittedName>
        <fullName evidence="1">Uncharacterized protein</fullName>
    </submittedName>
</protein>
<sequence length="54" mass="6565">MNQREDMLKTLQNTREYYTKMMSNNNNVEYRRCCESVIKKLDLEINKIVKEDCS</sequence>
<dbReference type="EMBL" id="AP019779">
    <property type="protein sequence ID" value="BBL62408.1"/>
    <property type="molecule type" value="Genomic_DNA"/>
</dbReference>
<accession>A0ACA8R6B4</accession>
<gene>
    <name evidence="1" type="ORF">MarbSA_14480</name>
</gene>